<organism evidence="1 2">
    <name type="scientific">Caerostris darwini</name>
    <dbReference type="NCBI Taxonomy" id="1538125"/>
    <lineage>
        <taxon>Eukaryota</taxon>
        <taxon>Metazoa</taxon>
        <taxon>Ecdysozoa</taxon>
        <taxon>Arthropoda</taxon>
        <taxon>Chelicerata</taxon>
        <taxon>Arachnida</taxon>
        <taxon>Araneae</taxon>
        <taxon>Araneomorphae</taxon>
        <taxon>Entelegynae</taxon>
        <taxon>Araneoidea</taxon>
        <taxon>Araneidae</taxon>
        <taxon>Caerostris</taxon>
    </lineage>
</organism>
<dbReference type="AlphaFoldDB" id="A0AAV4NX82"/>
<keyword evidence="2" id="KW-1185">Reference proteome</keyword>
<accession>A0AAV4NX82</accession>
<protein>
    <submittedName>
        <fullName evidence="1">Uncharacterized protein</fullName>
    </submittedName>
</protein>
<name>A0AAV4NX82_9ARAC</name>
<dbReference type="EMBL" id="BPLQ01002115">
    <property type="protein sequence ID" value="GIX88958.1"/>
    <property type="molecule type" value="Genomic_DNA"/>
</dbReference>
<dbReference type="Proteomes" id="UP001054837">
    <property type="component" value="Unassembled WGS sequence"/>
</dbReference>
<sequence length="95" mass="11268">MYLCHNLGHYLNLLARISRHKIRKTINTKALPFPTYVWKQWNPPRRLRLFMVTNDTILYTLHNANDAEIPASTETETRCTFKKARLIFYAVADFL</sequence>
<comment type="caution">
    <text evidence="1">The sequence shown here is derived from an EMBL/GenBank/DDBJ whole genome shotgun (WGS) entry which is preliminary data.</text>
</comment>
<gene>
    <name evidence="1" type="ORF">CDAR_118251</name>
</gene>
<proteinExistence type="predicted"/>
<reference evidence="1 2" key="1">
    <citation type="submission" date="2021-06" db="EMBL/GenBank/DDBJ databases">
        <title>Caerostris darwini draft genome.</title>
        <authorList>
            <person name="Kono N."/>
            <person name="Arakawa K."/>
        </authorList>
    </citation>
    <scope>NUCLEOTIDE SEQUENCE [LARGE SCALE GENOMIC DNA]</scope>
</reference>
<evidence type="ECO:0000313" key="2">
    <source>
        <dbReference type="Proteomes" id="UP001054837"/>
    </source>
</evidence>
<evidence type="ECO:0000313" key="1">
    <source>
        <dbReference type="EMBL" id="GIX88958.1"/>
    </source>
</evidence>